<keyword evidence="4" id="KW-0997">Cell inner membrane</keyword>
<evidence type="ECO:0000256" key="10">
    <source>
        <dbReference type="SAM" id="Phobius"/>
    </source>
</evidence>
<evidence type="ECO:0000256" key="6">
    <source>
        <dbReference type="ARBA" id="ARBA00022748"/>
    </source>
</evidence>
<dbReference type="GO" id="GO:0015232">
    <property type="term" value="F:heme transmembrane transporter activity"/>
    <property type="evidence" value="ECO:0007669"/>
    <property type="project" value="InterPro"/>
</dbReference>
<evidence type="ECO:0000256" key="4">
    <source>
        <dbReference type="ARBA" id="ARBA00022519"/>
    </source>
</evidence>
<reference evidence="14" key="2">
    <citation type="submission" date="2015-11" db="EMBL/GenBank/DDBJ databases">
        <authorList>
            <person name="Zhang Y."/>
            <person name="Guo Z."/>
        </authorList>
    </citation>
    <scope>NUCLEOTIDE SEQUENCE</scope>
    <source>
        <strain evidence="14">1</strain>
    </source>
</reference>
<reference evidence="15" key="3">
    <citation type="journal article" date="2016" name="Genome Announc.">
        <title>Revised genome sequence of the purple photosynthetic bacterium Blastochloris viridis.</title>
        <authorList>
            <person name="Liu L.N."/>
            <person name="Faulkner M."/>
            <person name="Liu X."/>
            <person name="Huang F."/>
            <person name="Darby A.C."/>
            <person name="Hall N."/>
        </authorList>
    </citation>
    <scope>NUCLEOTIDE SEQUENCE [LARGE SCALE GENOMIC DNA]</scope>
    <source>
        <strain evidence="15">ATCC 19567 / DSM 133 / F</strain>
    </source>
</reference>
<dbReference type="Proteomes" id="UP000065734">
    <property type="component" value="Chromosome I"/>
</dbReference>
<dbReference type="PANTHER" id="PTHR43653:SF1">
    <property type="entry name" value="CYTOCHROME C-TYPE BIOGENESIS PROTEIN CCMF"/>
    <property type="match status" value="1"/>
</dbReference>
<dbReference type="EMBL" id="AP014854">
    <property type="protein sequence ID" value="BAR99970.1"/>
    <property type="molecule type" value="Genomic_DNA"/>
</dbReference>
<proteinExistence type="inferred from homology"/>
<dbReference type="NCBIfam" id="NF007691">
    <property type="entry name" value="PRK10369.1"/>
    <property type="match status" value="1"/>
</dbReference>
<name>A0A0H5BCQ1_BLAVI</name>
<feature type="transmembrane region" description="Helical" evidence="10">
    <location>
        <begin position="425"/>
        <end position="443"/>
    </location>
</feature>
<feature type="transmembrane region" description="Helical" evidence="10">
    <location>
        <begin position="449"/>
        <end position="468"/>
    </location>
</feature>
<feature type="transmembrane region" description="Helical" evidence="10">
    <location>
        <begin position="489"/>
        <end position="511"/>
    </location>
</feature>
<dbReference type="PANTHER" id="PTHR43653">
    <property type="entry name" value="CYTOCHROME C ASSEMBLY PROTEIN-RELATED"/>
    <property type="match status" value="1"/>
</dbReference>
<dbReference type="KEGG" id="bvr:BVIR_2335"/>
<evidence type="ECO:0000256" key="7">
    <source>
        <dbReference type="ARBA" id="ARBA00022989"/>
    </source>
</evidence>
<accession>A0A0H5BCQ1</accession>
<dbReference type="OrthoDB" id="9761451at2"/>
<dbReference type="InterPro" id="IPR032523">
    <property type="entry name" value="CcmF_C"/>
</dbReference>
<feature type="transmembrane region" description="Helical" evidence="10">
    <location>
        <begin position="175"/>
        <end position="195"/>
    </location>
</feature>
<comment type="subcellular location">
    <subcellularLocation>
        <location evidence="1">Cell inner membrane</location>
        <topology evidence="1">Multi-pass membrane protein</topology>
    </subcellularLocation>
</comment>
<feature type="transmembrane region" description="Helical" evidence="10">
    <location>
        <begin position="207"/>
        <end position="229"/>
    </location>
</feature>
<dbReference type="GO" id="GO:0017004">
    <property type="term" value="P:cytochrome complex assembly"/>
    <property type="evidence" value="ECO:0007669"/>
    <property type="project" value="UniProtKB-KW"/>
</dbReference>
<evidence type="ECO:0000259" key="12">
    <source>
        <dbReference type="Pfam" id="PF16327"/>
    </source>
</evidence>
<keyword evidence="15" id="KW-1185">Reference proteome</keyword>
<dbReference type="InterPro" id="IPR003567">
    <property type="entry name" value="Cyt_c_biogenesis"/>
</dbReference>
<keyword evidence="8 10" id="KW-0472">Membrane</keyword>
<feature type="transmembrane region" description="Helical" evidence="10">
    <location>
        <begin position="249"/>
        <end position="266"/>
    </location>
</feature>
<comment type="function">
    <text evidence="9">Required for the biogenesis of c-type cytochromes. Possible subunit of a heme lyase.</text>
</comment>
<feature type="transmembrane region" description="Helical" evidence="10">
    <location>
        <begin position="96"/>
        <end position="113"/>
    </location>
</feature>
<dbReference type="NCBIfam" id="TIGR00353">
    <property type="entry name" value="nrfE"/>
    <property type="match status" value="1"/>
</dbReference>
<feature type="transmembrane region" description="Helical" evidence="10">
    <location>
        <begin position="312"/>
        <end position="331"/>
    </location>
</feature>
<evidence type="ECO:0000259" key="11">
    <source>
        <dbReference type="Pfam" id="PF01578"/>
    </source>
</evidence>
<organism evidence="14 15">
    <name type="scientific">Blastochloris viridis</name>
    <name type="common">Rhodopseudomonas viridis</name>
    <dbReference type="NCBI Taxonomy" id="1079"/>
    <lineage>
        <taxon>Bacteria</taxon>
        <taxon>Pseudomonadati</taxon>
        <taxon>Pseudomonadota</taxon>
        <taxon>Alphaproteobacteria</taxon>
        <taxon>Hyphomicrobiales</taxon>
        <taxon>Blastochloridaceae</taxon>
        <taxon>Blastochloris</taxon>
    </lineage>
</organism>
<keyword evidence="5 10" id="KW-0812">Transmembrane</keyword>
<comment type="similarity">
    <text evidence="2">Belongs to the CcmF/CycK/Ccl1/NrfE/CcsA family.</text>
</comment>
<evidence type="ECO:0000256" key="5">
    <source>
        <dbReference type="ARBA" id="ARBA00022692"/>
    </source>
</evidence>
<feature type="transmembrane region" description="Helical" evidence="10">
    <location>
        <begin position="125"/>
        <end position="142"/>
    </location>
</feature>
<feature type="transmembrane region" description="Helical" evidence="10">
    <location>
        <begin position="6"/>
        <end position="27"/>
    </location>
</feature>
<dbReference type="PRINTS" id="PR01410">
    <property type="entry name" value="CCBIOGENESIS"/>
</dbReference>
<evidence type="ECO:0000256" key="2">
    <source>
        <dbReference type="ARBA" id="ARBA00009186"/>
    </source>
</evidence>
<evidence type="ECO:0000256" key="3">
    <source>
        <dbReference type="ARBA" id="ARBA00022475"/>
    </source>
</evidence>
<evidence type="ECO:0000256" key="8">
    <source>
        <dbReference type="ARBA" id="ARBA00023136"/>
    </source>
</evidence>
<feature type="domain" description="Cytochrome c-type biogenesis protein CcmF C-terminal" evidence="12">
    <location>
        <begin position="315"/>
        <end position="640"/>
    </location>
</feature>
<keyword evidence="3" id="KW-1003">Cell membrane</keyword>
<feature type="transmembrane region" description="Helical" evidence="10">
    <location>
        <begin position="352"/>
        <end position="374"/>
    </location>
</feature>
<dbReference type="PRINTS" id="PR01411">
    <property type="entry name" value="CCMFBIOGNSIS"/>
</dbReference>
<keyword evidence="6" id="KW-0201">Cytochrome c-type biogenesis</keyword>
<evidence type="ECO:0000256" key="1">
    <source>
        <dbReference type="ARBA" id="ARBA00004429"/>
    </source>
</evidence>
<dbReference type="InterPro" id="IPR003568">
    <property type="entry name" value="Cyt_c_biogenesis_CcmF"/>
</dbReference>
<dbReference type="PATRIC" id="fig|1079.6.peg.2435"/>
<dbReference type="AlphaFoldDB" id="A0A0H5BCQ1"/>
<reference evidence="13" key="1">
    <citation type="journal article" date="2015" name="Genome Announc.">
        <title>Complete Genome Sequence of the Bacteriochlorophyll b-Producing Photosynthetic Bacterium Blastochloris viridis.</title>
        <authorList>
            <person name="Tsukatani Y."/>
            <person name="Hirose Y."/>
            <person name="Harada J."/>
            <person name="Misawa N."/>
            <person name="Mori K."/>
            <person name="Inoue K."/>
            <person name="Tamiaki H."/>
        </authorList>
    </citation>
    <scope>NUCLEOTIDE SEQUENCE [LARGE SCALE GENOMIC DNA]</scope>
    <source>
        <strain evidence="13">DSM 133</strain>
    </source>
</reference>
<evidence type="ECO:0000256" key="9">
    <source>
        <dbReference type="ARBA" id="ARBA00037230"/>
    </source>
</evidence>
<gene>
    <name evidence="14" type="primary">ccmF</name>
    <name evidence="13" type="ORF">BV133_2377</name>
    <name evidence="14" type="ORF">BVIRIDIS_17810</name>
</gene>
<keyword evidence="7 10" id="KW-1133">Transmembrane helix</keyword>
<evidence type="ECO:0000313" key="13">
    <source>
        <dbReference type="EMBL" id="BAR99970.1"/>
    </source>
</evidence>
<dbReference type="RefSeq" id="WP_055037764.1">
    <property type="nucleotide sequence ID" value="NZ_AP014854.2"/>
</dbReference>
<sequence length="661" mass="71269">MIAELGHYALILALALALVQSVLPVWGSRTGDDALMGTAAPVALAQALFVSLSFAALTWAYVTSDFSVANVYENSHSAKPLIYKISGVWGNHEGSMMLWVLILALFGGLVAVFGKNLPQSLKANVLAVQAWVALAFLLFILLTSNPFLRLDPAPIEGRDLNPILQDVGLAIHPPLLYFGYVGFSICFAFAVAALIDGRLDAAWARWVRPWALTAWIFLTLGIAMGSYWAYYELGWGGWWFWDPVENASFMPWLIGTALIHSAVVMEKREALKVWTVLLAILAFSLSLLGTFLVRSGVLTSVHSFATDPARGVFILAILVLFIGGSLSLYAWRAPTLKQGGLFAPVSREGALVLNNLFLSAACAAVLVGTLYPLALESITGEKISVGAPFFNSTFVPLMIPLLIAMPFGPLLAWKRGDLLGVVQRLLVAIAAAVFTTGILLALVTGGSVLAPLAVGLAVFIIVGALADLAERAALWRVPLKVSFARARGLPRSAWGTAFAHIGMGLVILGIVGDSAWKSEVVQRVKIGESVSISDYTLTLESLFPRNGPNYQEGVARFTVSRNGKTIGTVEPSRRIFLARRMPTTEAALLTHGFSQLYIAPGETFTENSIDVRIYDKPLVLWIWLGCLVMVAGGGLSLSDRRYRIGAPRTAKMRSATLQPAE</sequence>
<dbReference type="EMBL" id="LN907867">
    <property type="protein sequence ID" value="CUU42766.1"/>
    <property type="molecule type" value="Genomic_DNA"/>
</dbReference>
<keyword evidence="13" id="KW-0456">Lyase</keyword>
<dbReference type="GO" id="GO:0020037">
    <property type="term" value="F:heme binding"/>
    <property type="evidence" value="ECO:0007669"/>
    <property type="project" value="InterPro"/>
</dbReference>
<evidence type="ECO:0000313" key="14">
    <source>
        <dbReference type="EMBL" id="CUU42766.1"/>
    </source>
</evidence>
<dbReference type="InterPro" id="IPR002541">
    <property type="entry name" value="Cyt_c_assembly"/>
</dbReference>
<dbReference type="Pfam" id="PF01578">
    <property type="entry name" value="Cytochrom_C_asm"/>
    <property type="match status" value="1"/>
</dbReference>
<dbReference type="GO" id="GO:0005886">
    <property type="term" value="C:plasma membrane"/>
    <property type="evidence" value="ECO:0007669"/>
    <property type="project" value="UniProtKB-SubCell"/>
</dbReference>
<feature type="transmembrane region" description="Helical" evidence="10">
    <location>
        <begin position="273"/>
        <end position="292"/>
    </location>
</feature>
<evidence type="ECO:0000313" key="15">
    <source>
        <dbReference type="Proteomes" id="UP000065734"/>
    </source>
</evidence>
<feature type="transmembrane region" description="Helical" evidence="10">
    <location>
        <begin position="394"/>
        <end position="413"/>
    </location>
</feature>
<dbReference type="STRING" id="1079.BVIR_2335"/>
<dbReference type="Pfam" id="PF16327">
    <property type="entry name" value="CcmF_C"/>
    <property type="match status" value="1"/>
</dbReference>
<feature type="domain" description="Cytochrome c assembly protein" evidence="11">
    <location>
        <begin position="89"/>
        <end position="295"/>
    </location>
</feature>
<feature type="transmembrane region" description="Helical" evidence="10">
    <location>
        <begin position="39"/>
        <end position="62"/>
    </location>
</feature>
<feature type="transmembrane region" description="Helical" evidence="10">
    <location>
        <begin position="618"/>
        <end position="638"/>
    </location>
</feature>
<dbReference type="GO" id="GO:0016829">
    <property type="term" value="F:lyase activity"/>
    <property type="evidence" value="ECO:0007669"/>
    <property type="project" value="UniProtKB-KW"/>
</dbReference>
<protein>
    <submittedName>
        <fullName evidence="13">Cytochrome c heme lyase subunit CcmF</fullName>
    </submittedName>
    <submittedName>
        <fullName evidence="14">Cytochrome c-type biogenesis protein CcmF</fullName>
    </submittedName>
</protein>